<evidence type="ECO:0000313" key="1">
    <source>
        <dbReference type="EMBL" id="GAF88928.1"/>
    </source>
</evidence>
<accession>X0T603</accession>
<comment type="caution">
    <text evidence="1">The sequence shown here is derived from an EMBL/GenBank/DDBJ whole genome shotgun (WGS) entry which is preliminary data.</text>
</comment>
<protein>
    <submittedName>
        <fullName evidence="1">Uncharacterized protein</fullName>
    </submittedName>
</protein>
<reference evidence="1" key="1">
    <citation type="journal article" date="2014" name="Front. Microbiol.">
        <title>High frequency of phylogenetically diverse reductive dehalogenase-homologous genes in deep subseafloor sedimentary metagenomes.</title>
        <authorList>
            <person name="Kawai M."/>
            <person name="Futagami T."/>
            <person name="Toyoda A."/>
            <person name="Takaki Y."/>
            <person name="Nishi S."/>
            <person name="Hori S."/>
            <person name="Arai W."/>
            <person name="Tsubouchi T."/>
            <person name="Morono Y."/>
            <person name="Uchiyama I."/>
            <person name="Ito T."/>
            <person name="Fujiyama A."/>
            <person name="Inagaki F."/>
            <person name="Takami H."/>
        </authorList>
    </citation>
    <scope>NUCLEOTIDE SEQUENCE</scope>
    <source>
        <strain evidence="1">Expedition CK06-06</strain>
    </source>
</reference>
<name>X0T603_9ZZZZ</name>
<organism evidence="1">
    <name type="scientific">marine sediment metagenome</name>
    <dbReference type="NCBI Taxonomy" id="412755"/>
    <lineage>
        <taxon>unclassified sequences</taxon>
        <taxon>metagenomes</taxon>
        <taxon>ecological metagenomes</taxon>
    </lineage>
</organism>
<proteinExistence type="predicted"/>
<gene>
    <name evidence="1" type="ORF">S01H1_31242</name>
</gene>
<dbReference type="EMBL" id="BARS01019264">
    <property type="protein sequence ID" value="GAF88928.1"/>
    <property type="molecule type" value="Genomic_DNA"/>
</dbReference>
<dbReference type="AlphaFoldDB" id="X0T603"/>
<sequence>MVSVVGWVLATQVSCTPDGWRLREAPQAGPPAFQPDYNPLLASTAPVAAPATQWVVKCKFVKVQVPLGSLSSSEKLWNHLDEEAVGAQKRRVLMRNGFRVGVGKSGSWPPIKAILNAAGPDEIVSGEYLLNPLRAMPIKLSNRSIDQTVWHFRPDATLVGAFFPRSTNYWLLRHGIDPERPEVVLLEFTPEVRQQQEGFEWRRTEEGLRQVPIYRGWVGHEL</sequence>
<feature type="non-terminal residue" evidence="1">
    <location>
        <position position="222"/>
    </location>
</feature>